<sequence>MRPVPASSRACPLPQGLRTAQGRRIPCGSGFTREEASPASRSYSASRCIGVTTRPSLSAWPRLVSMKYTRSSSSWPLSTR</sequence>
<evidence type="ECO:0000313" key="3">
    <source>
        <dbReference type="Proteomes" id="UP000278162"/>
    </source>
</evidence>
<reference evidence="2 3" key="1">
    <citation type="submission" date="2018-10" db="EMBL/GenBank/DDBJ databases">
        <title>An outbreak of IMP-63 producing strain in France.</title>
        <authorList>
            <person name="Bour M."/>
            <person name="Liapis E."/>
            <person name="Plesiat P."/>
        </authorList>
    </citation>
    <scope>NUCLEOTIDE SEQUENCE [LARGE SCALE GENOMIC DNA]</scope>
    <source>
        <strain evidence="2 3">12917</strain>
    </source>
</reference>
<proteinExistence type="predicted"/>
<comment type="caution">
    <text evidence="2">The sequence shown here is derived from an EMBL/GenBank/DDBJ whole genome shotgun (WGS) entry which is preliminary data.</text>
</comment>
<dbReference type="EMBL" id="RJAI01000006">
    <property type="protein sequence ID" value="RNF92963.1"/>
    <property type="molecule type" value="Genomic_DNA"/>
</dbReference>
<evidence type="ECO:0000313" key="2">
    <source>
        <dbReference type="EMBL" id="RNF92963.1"/>
    </source>
</evidence>
<protein>
    <submittedName>
        <fullName evidence="2">Uncharacterized protein</fullName>
    </submittedName>
</protein>
<evidence type="ECO:0000256" key="1">
    <source>
        <dbReference type="SAM" id="MobiDB-lite"/>
    </source>
</evidence>
<dbReference type="AlphaFoldDB" id="A0A3M8TIM7"/>
<dbReference type="Proteomes" id="UP000278162">
    <property type="component" value="Unassembled WGS sequence"/>
</dbReference>
<feature type="region of interest" description="Disordered" evidence="1">
    <location>
        <begin position="1"/>
        <end position="42"/>
    </location>
</feature>
<gene>
    <name evidence="2" type="ORF">EFK07_04580</name>
</gene>
<name>A0A3M8TIM7_PSEPU</name>
<accession>A0A3M8TIM7</accession>
<organism evidence="2 3">
    <name type="scientific">Pseudomonas putida</name>
    <name type="common">Arthrobacter siderocapsulatus</name>
    <dbReference type="NCBI Taxonomy" id="303"/>
    <lineage>
        <taxon>Bacteria</taxon>
        <taxon>Pseudomonadati</taxon>
        <taxon>Pseudomonadota</taxon>
        <taxon>Gammaproteobacteria</taxon>
        <taxon>Pseudomonadales</taxon>
        <taxon>Pseudomonadaceae</taxon>
        <taxon>Pseudomonas</taxon>
    </lineage>
</organism>